<accession>A0A540R7V3</accession>
<dbReference type="PROSITE" id="PS51257">
    <property type="entry name" value="PROKAR_LIPOPROTEIN"/>
    <property type="match status" value="1"/>
</dbReference>
<comment type="caution">
    <text evidence="3">The sequence shown here is derived from an EMBL/GenBank/DDBJ whole genome shotgun (WGS) entry which is preliminary data.</text>
</comment>
<dbReference type="EMBL" id="VHIR01000006">
    <property type="protein sequence ID" value="TQE43782.1"/>
    <property type="molecule type" value="Genomic_DNA"/>
</dbReference>
<evidence type="ECO:0008006" key="5">
    <source>
        <dbReference type="Google" id="ProtNLM"/>
    </source>
</evidence>
<dbReference type="STRING" id="1686286.GCA_900092335_01427"/>
<evidence type="ECO:0000313" key="3">
    <source>
        <dbReference type="EMBL" id="TQE43782.1"/>
    </source>
</evidence>
<feature type="signal peptide" evidence="2">
    <location>
        <begin position="1"/>
        <end position="17"/>
    </location>
</feature>
<protein>
    <recommendedName>
        <fullName evidence="5">Lipoprotein</fullName>
    </recommendedName>
</protein>
<feature type="compositionally biased region" description="Low complexity" evidence="1">
    <location>
        <begin position="42"/>
        <end position="62"/>
    </location>
</feature>
<feature type="compositionally biased region" description="Basic and acidic residues" evidence="1">
    <location>
        <begin position="64"/>
        <end position="80"/>
    </location>
</feature>
<reference evidence="3 4" key="1">
    <citation type="submission" date="2019-06" db="EMBL/GenBank/DDBJ databases">
        <title>Draft genome of C. phoceense Strain 272.</title>
        <authorList>
            <person name="Pacheco L.G.C."/>
            <person name="Barberis C.M."/>
            <person name="Almuzara M.N."/>
            <person name="Traglia G.M."/>
            <person name="Santos C.S."/>
            <person name="Rocha D.J.P.G."/>
            <person name="Aguiar E.R.G.R."/>
            <person name="Vay C.A."/>
        </authorList>
    </citation>
    <scope>NUCLEOTIDE SEQUENCE [LARGE SCALE GENOMIC DNA]</scope>
    <source>
        <strain evidence="3 4">272</strain>
    </source>
</reference>
<proteinExistence type="predicted"/>
<name>A0A540R7V3_9CORY</name>
<evidence type="ECO:0000256" key="2">
    <source>
        <dbReference type="SAM" id="SignalP"/>
    </source>
</evidence>
<dbReference type="AlphaFoldDB" id="A0A540R7V3"/>
<feature type="region of interest" description="Disordered" evidence="1">
    <location>
        <begin position="41"/>
        <end position="80"/>
    </location>
</feature>
<organism evidence="3 4">
    <name type="scientific">Corynebacterium phoceense</name>
    <dbReference type="NCBI Taxonomy" id="1686286"/>
    <lineage>
        <taxon>Bacteria</taxon>
        <taxon>Bacillati</taxon>
        <taxon>Actinomycetota</taxon>
        <taxon>Actinomycetes</taxon>
        <taxon>Mycobacteriales</taxon>
        <taxon>Corynebacteriaceae</taxon>
        <taxon>Corynebacterium</taxon>
    </lineage>
</organism>
<evidence type="ECO:0000313" key="4">
    <source>
        <dbReference type="Proteomes" id="UP000318080"/>
    </source>
</evidence>
<keyword evidence="4" id="KW-1185">Reference proteome</keyword>
<feature type="chain" id="PRO_5038730022" description="Lipoprotein" evidence="2">
    <location>
        <begin position="18"/>
        <end position="226"/>
    </location>
</feature>
<evidence type="ECO:0000256" key="1">
    <source>
        <dbReference type="SAM" id="MobiDB-lite"/>
    </source>
</evidence>
<dbReference type="Proteomes" id="UP000318080">
    <property type="component" value="Unassembled WGS sequence"/>
</dbReference>
<keyword evidence="2" id="KW-0732">Signal</keyword>
<gene>
    <name evidence="3" type="ORF">EJK80_05865</name>
</gene>
<sequence>MRRFLFLPLSLITVAAAGLSACTSSDPEVIVVTSTAQPQPRAAESSAAAAASTANGTASAENTKPTDDYEASKAESDRLRAEAEEAGLTWLHPGAFAGGIGTGEYRIRFGMGDCSIADEGATVRCMINQMDAPLVEGAEGQTPANLVERTEDGTFRYGYVGSDDTMASELGGDNYKRVREIKAGTQTDVEGVRVTFKGPGEEPYLSVTATDGHGFEVSERGKLRMK</sequence>
<dbReference type="RefSeq" id="WP_066490616.1">
    <property type="nucleotide sequence ID" value="NZ_JADPQA010000002.1"/>
</dbReference>